<feature type="region of interest" description="Disordered" evidence="1">
    <location>
        <begin position="151"/>
        <end position="175"/>
    </location>
</feature>
<dbReference type="PANTHER" id="PTHR46620">
    <property type="entry name" value="J DOMAIN-CONTAINING PROTEIN SPF31"/>
    <property type="match status" value="1"/>
</dbReference>
<dbReference type="Pfam" id="PF00226">
    <property type="entry name" value="DnaJ"/>
    <property type="match status" value="1"/>
</dbReference>
<accession>A0A0W4ZFI3</accession>
<evidence type="ECO:0000256" key="1">
    <source>
        <dbReference type="SAM" id="MobiDB-lite"/>
    </source>
</evidence>
<organism evidence="3 4">
    <name type="scientific">Pneumocystis carinii (strain B80)</name>
    <name type="common">Rat pneumocystis pneumonia agent</name>
    <name type="synonym">Pneumocystis carinii f. sp. carinii</name>
    <dbReference type="NCBI Taxonomy" id="1408658"/>
    <lineage>
        <taxon>Eukaryota</taxon>
        <taxon>Fungi</taxon>
        <taxon>Dikarya</taxon>
        <taxon>Ascomycota</taxon>
        <taxon>Taphrinomycotina</taxon>
        <taxon>Pneumocystomycetes</taxon>
        <taxon>Pneumocystaceae</taxon>
        <taxon>Pneumocystis</taxon>
    </lineage>
</organism>
<gene>
    <name evidence="3" type="ORF">T552_02574</name>
</gene>
<comment type="caution">
    <text evidence="3">The sequence shown here is derived from an EMBL/GenBank/DDBJ whole genome shotgun (WGS) entry which is preliminary data.</text>
</comment>
<name>A0A0W4ZFI3_PNEC8</name>
<keyword evidence="4" id="KW-1185">Reference proteome</keyword>
<dbReference type="AlphaFoldDB" id="A0A0W4ZFI3"/>
<evidence type="ECO:0000313" key="4">
    <source>
        <dbReference type="Proteomes" id="UP000054454"/>
    </source>
</evidence>
<dbReference type="Proteomes" id="UP000054454">
    <property type="component" value="Unassembled WGS sequence"/>
</dbReference>
<dbReference type="Gene3D" id="1.10.287.110">
    <property type="entry name" value="DnaJ domain"/>
    <property type="match status" value="1"/>
</dbReference>
<sequence length="208" mass="24654">MTSVDEIVKILENEDAEYAKDQEIERILNAFKLDAYSVLDLQPGVSTSNIQNAFRKKSLLIHPDKTKNPKAPDAFDRLKKAESELMDPKIRERLDTAFATARRMLIQERKWTLDHPELDTEAFQLDVREKTKSVLIDDELRRRKARQIQMAEEGREKKRLEDEAEERKRKKEYDKAWEENRENRINSWRKFQKVGPCKRKKQKQNVGG</sequence>
<dbReference type="EMBL" id="LFVZ01000011">
    <property type="protein sequence ID" value="KTW27082.1"/>
    <property type="molecule type" value="Genomic_DNA"/>
</dbReference>
<evidence type="ECO:0000313" key="3">
    <source>
        <dbReference type="EMBL" id="KTW27082.1"/>
    </source>
</evidence>
<protein>
    <recommendedName>
        <fullName evidence="2">J domain-containing protein</fullName>
    </recommendedName>
</protein>
<feature type="domain" description="J" evidence="2">
    <location>
        <begin position="34"/>
        <end position="98"/>
    </location>
</feature>
<feature type="compositionally biased region" description="Basic and acidic residues" evidence="1">
    <location>
        <begin position="152"/>
        <end position="175"/>
    </location>
</feature>
<dbReference type="PROSITE" id="PS50076">
    <property type="entry name" value="DNAJ_2"/>
    <property type="match status" value="1"/>
</dbReference>
<dbReference type="VEuPathDB" id="FungiDB:T552_02574"/>
<dbReference type="InterPro" id="IPR001623">
    <property type="entry name" value="DnaJ_domain"/>
</dbReference>
<reference evidence="4" key="1">
    <citation type="journal article" date="2016" name="Nat. Commun.">
        <title>Genome analysis of three Pneumocystis species reveals adaptation mechanisms to life exclusively in mammalian hosts.</title>
        <authorList>
            <person name="Ma L."/>
            <person name="Chen Z."/>
            <person name="Huang D.W."/>
            <person name="Kutty G."/>
            <person name="Ishihara M."/>
            <person name="Wang H."/>
            <person name="Abouelleil A."/>
            <person name="Bishop L."/>
            <person name="Davey E."/>
            <person name="Deng R."/>
            <person name="Deng X."/>
            <person name="Fan L."/>
            <person name="Fantoni G."/>
            <person name="Fitzgerald M."/>
            <person name="Gogineni E."/>
            <person name="Goldberg J.M."/>
            <person name="Handley G."/>
            <person name="Hu X."/>
            <person name="Huber C."/>
            <person name="Jiao X."/>
            <person name="Jones K."/>
            <person name="Levin J.Z."/>
            <person name="Liu Y."/>
            <person name="Macdonald P."/>
            <person name="Melnikov A."/>
            <person name="Raley C."/>
            <person name="Sassi M."/>
            <person name="Sherman B.T."/>
            <person name="Song X."/>
            <person name="Sykes S."/>
            <person name="Tran B."/>
            <person name="Walsh L."/>
            <person name="Xia Y."/>
            <person name="Yang J."/>
            <person name="Young S."/>
            <person name="Zeng Q."/>
            <person name="Zheng X."/>
            <person name="Stephens R."/>
            <person name="Nusbaum C."/>
            <person name="Birren B.W."/>
            <person name="Azadi P."/>
            <person name="Lempicki R.A."/>
            <person name="Cuomo C.A."/>
            <person name="Kovacs J.A."/>
        </authorList>
    </citation>
    <scope>NUCLEOTIDE SEQUENCE [LARGE SCALE GENOMIC DNA]</scope>
    <source>
        <strain evidence="4">B80</strain>
    </source>
</reference>
<proteinExistence type="predicted"/>
<dbReference type="SUPFAM" id="SSF46565">
    <property type="entry name" value="Chaperone J-domain"/>
    <property type="match status" value="1"/>
</dbReference>
<dbReference type="PANTHER" id="PTHR46620:SF1">
    <property type="entry name" value="J DOMAIN-CONTAINING PROTEIN SPF31"/>
    <property type="match status" value="1"/>
</dbReference>
<dbReference type="InterPro" id="IPR036869">
    <property type="entry name" value="J_dom_sf"/>
</dbReference>
<evidence type="ECO:0000259" key="2">
    <source>
        <dbReference type="PROSITE" id="PS50076"/>
    </source>
</evidence>
<dbReference type="RefSeq" id="XP_018225273.1">
    <property type="nucleotide sequence ID" value="XM_018371108.1"/>
</dbReference>
<dbReference type="OrthoDB" id="342454at2759"/>
<dbReference type="GeneID" id="28937311"/>
<dbReference type="PRINTS" id="PR00625">
    <property type="entry name" value="JDOMAIN"/>
</dbReference>
<dbReference type="CDD" id="cd06257">
    <property type="entry name" value="DnaJ"/>
    <property type="match status" value="1"/>
</dbReference>
<dbReference type="SMART" id="SM00271">
    <property type="entry name" value="DnaJ"/>
    <property type="match status" value="1"/>
</dbReference>